<dbReference type="Gene3D" id="3.60.15.10">
    <property type="entry name" value="Ribonuclease Z/Hydroxyacylglutathione hydrolase-like"/>
    <property type="match status" value="1"/>
</dbReference>
<dbReference type="InterPro" id="IPR001279">
    <property type="entry name" value="Metallo-B-lactamas"/>
</dbReference>
<dbReference type="GO" id="GO:0016491">
    <property type="term" value="F:oxidoreductase activity"/>
    <property type="evidence" value="ECO:0007669"/>
    <property type="project" value="InterPro"/>
</dbReference>
<dbReference type="InterPro" id="IPR045761">
    <property type="entry name" value="ODP_dom"/>
</dbReference>
<proteinExistence type="inferred from homology"/>
<dbReference type="SUPFAM" id="SSF52218">
    <property type="entry name" value="Flavoproteins"/>
    <property type="match status" value="1"/>
</dbReference>
<dbReference type="InterPro" id="IPR036866">
    <property type="entry name" value="RibonucZ/Hydroxyglut_hydro"/>
</dbReference>
<dbReference type="SMART" id="SM00849">
    <property type="entry name" value="Lactamase_B"/>
    <property type="match status" value="1"/>
</dbReference>
<dbReference type="AlphaFoldDB" id="B1GZS1"/>
<dbReference type="EMBL" id="AP009510">
    <property type="protein sequence ID" value="BAG13753.1"/>
    <property type="molecule type" value="Genomic_DNA"/>
</dbReference>
<comment type="similarity">
    <text evidence="1">In the N-terminal section; belongs to the zinc metallo-hydrolase group 3 family.</text>
</comment>
<accession>B1GZS1</accession>
<dbReference type="Pfam" id="PF19583">
    <property type="entry name" value="ODP"/>
    <property type="match status" value="1"/>
</dbReference>
<dbReference type="InterPro" id="IPR029039">
    <property type="entry name" value="Flavoprotein-like_sf"/>
</dbReference>
<dbReference type="PANTHER" id="PTHR43717:SF1">
    <property type="entry name" value="ANAEROBIC NITRIC OXIDE REDUCTASE FLAVORUBREDOXIN"/>
    <property type="match status" value="1"/>
</dbReference>
<dbReference type="GO" id="GO:0010181">
    <property type="term" value="F:FMN binding"/>
    <property type="evidence" value="ECO:0007669"/>
    <property type="project" value="InterPro"/>
</dbReference>
<dbReference type="CDD" id="cd07709">
    <property type="entry name" value="flavodiiron_proteins_MBL-fold"/>
    <property type="match status" value="1"/>
</dbReference>
<name>B1GZS1_ENDTX</name>
<sequence>MTVRLIKDGVYAVGAIDWNERHFHGHTYVTRRGVTYNSYLIVDEKITLIDTVRRGYEKELMENIRTLVDLSKIKIDIIIINHIEPDHSGAFPEILKLCPGAKVYGTEKARQGLLKYYGVSGDWTVVKSGQSLSIGKRTLNFIDVPMIHWPDSMFTYSAYDKILFSNDGFGQHYATNKVFDDEVDFAALMDEAQKYYANILWPFNALVAAKLSTIDKLNLNIELIAPSHGLVWRRYVPEIMQKYLYWSSHSCQNRIAVVYETMWNSTEKMAGKIIEGITSEGVEAVLFDITKNDRTDIASYMLDAKGWVFGSSTHDGEMLPVITGFLHFLKGSKAKGRRSFAFGSYGWSGEAVKDIEDTGSCVSTFESSLMVVFNPTDEELNKCFEAGKTFALKIKTEK</sequence>
<keyword evidence="4" id="KW-1185">Reference proteome</keyword>
<dbReference type="RefSeq" id="WP_015423280.1">
    <property type="nucleotide sequence ID" value="NC_020419.1"/>
</dbReference>
<dbReference type="Pfam" id="PF00258">
    <property type="entry name" value="Flavodoxin_1"/>
    <property type="match status" value="1"/>
</dbReference>
<dbReference type="GO" id="GO:0046872">
    <property type="term" value="F:metal ion binding"/>
    <property type="evidence" value="ECO:0007669"/>
    <property type="project" value="InterPro"/>
</dbReference>
<dbReference type="PROSITE" id="PS50902">
    <property type="entry name" value="FLAVODOXIN_LIKE"/>
    <property type="match status" value="1"/>
</dbReference>
<dbReference type="KEGG" id="rsd:TGRD_269"/>
<dbReference type="Gene3D" id="3.40.50.360">
    <property type="match status" value="1"/>
</dbReference>
<dbReference type="SUPFAM" id="SSF56281">
    <property type="entry name" value="Metallo-hydrolase/oxidoreductase"/>
    <property type="match status" value="1"/>
</dbReference>
<dbReference type="PATRIC" id="fig|471821.5.peg.402"/>
<dbReference type="PIRSF" id="PIRSF005243">
    <property type="entry name" value="ROO"/>
    <property type="match status" value="1"/>
</dbReference>
<gene>
    <name evidence="3" type="ordered locus">TGRD_269</name>
</gene>
<evidence type="ECO:0000313" key="4">
    <source>
        <dbReference type="Proteomes" id="UP000001691"/>
    </source>
</evidence>
<feature type="domain" description="Flavodoxin-like" evidence="2">
    <location>
        <begin position="255"/>
        <end position="398"/>
    </location>
</feature>
<protein>
    <submittedName>
        <fullName evidence="3">Anaerobic nitric oxide reductase flavorubredoxin</fullName>
    </submittedName>
</protein>
<dbReference type="Proteomes" id="UP000001691">
    <property type="component" value="Chromosome"/>
</dbReference>
<dbReference type="STRING" id="471821.TGRD_270"/>
<evidence type="ECO:0000259" key="2">
    <source>
        <dbReference type="PROSITE" id="PS50902"/>
    </source>
</evidence>
<dbReference type="InterPro" id="IPR016440">
    <property type="entry name" value="Rubredoxin-O_OxRdtase"/>
</dbReference>
<evidence type="ECO:0000256" key="1">
    <source>
        <dbReference type="ARBA" id="ARBA00007121"/>
    </source>
</evidence>
<dbReference type="GO" id="GO:0009055">
    <property type="term" value="F:electron transfer activity"/>
    <property type="evidence" value="ECO:0007669"/>
    <property type="project" value="InterPro"/>
</dbReference>
<dbReference type="PANTHER" id="PTHR43717">
    <property type="entry name" value="ANAEROBIC NITRIC OXIDE REDUCTASE FLAVORUBREDOXIN"/>
    <property type="match status" value="1"/>
</dbReference>
<dbReference type="HOGENOM" id="CLU_017490_0_0_0"/>
<organism evidence="3 4">
    <name type="scientific">Endomicrobium trichonymphae</name>
    <dbReference type="NCBI Taxonomy" id="1408204"/>
    <lineage>
        <taxon>Bacteria</taxon>
        <taxon>Pseudomonadati</taxon>
        <taxon>Elusimicrobiota</taxon>
        <taxon>Endomicrobiia</taxon>
        <taxon>Endomicrobiales</taxon>
        <taxon>Endomicrobiaceae</taxon>
        <taxon>Candidatus Endomicrobiellum</taxon>
    </lineage>
</organism>
<dbReference type="InterPro" id="IPR008254">
    <property type="entry name" value="Flavodoxin/NO_synth"/>
</dbReference>
<reference evidence="4" key="1">
    <citation type="journal article" date="2008" name="Proc. Natl. Acad. Sci. U.S.A.">
        <title>Complete genome of the uncultured termite group 1 bacteria in a single host protist cell.</title>
        <authorList>
            <person name="Hongoh Y."/>
            <person name="Sharma V.K."/>
            <person name="Prakash T."/>
            <person name="Noda S."/>
            <person name="Taylor T.D."/>
            <person name="Kudo T."/>
            <person name="Sakaki Y."/>
            <person name="Toyoda A."/>
            <person name="Hattori M."/>
            <person name="Ohkuma M."/>
        </authorList>
    </citation>
    <scope>NUCLEOTIDE SEQUENCE [LARGE SCALE GENOMIC DNA]</scope>
    <source>
        <strain evidence="4">Rs-D17 genomovar Ri2008</strain>
    </source>
</reference>
<evidence type="ECO:0000313" key="3">
    <source>
        <dbReference type="EMBL" id="BAG13753.1"/>
    </source>
</evidence>